<feature type="region of interest" description="Disordered" evidence="1">
    <location>
        <begin position="1"/>
        <end position="31"/>
    </location>
</feature>
<protein>
    <submittedName>
        <fullName evidence="2">Uncharacterized protein</fullName>
    </submittedName>
</protein>
<dbReference type="Proteomes" id="UP000008743">
    <property type="component" value="Unassembled WGS sequence"/>
</dbReference>
<dbReference type="EMBL" id="KE346368">
    <property type="protein sequence ID" value="KJE95263.1"/>
    <property type="molecule type" value="Genomic_DNA"/>
</dbReference>
<gene>
    <name evidence="2" type="ORF">CAOG_009902</name>
</gene>
<proteinExistence type="predicted"/>
<evidence type="ECO:0000313" key="3">
    <source>
        <dbReference type="Proteomes" id="UP000008743"/>
    </source>
</evidence>
<organism evidence="2 3">
    <name type="scientific">Capsaspora owczarzaki (strain ATCC 30864)</name>
    <dbReference type="NCBI Taxonomy" id="595528"/>
    <lineage>
        <taxon>Eukaryota</taxon>
        <taxon>Filasterea</taxon>
        <taxon>Capsaspora</taxon>
    </lineage>
</organism>
<dbReference type="InParanoid" id="A0A0D2WU06"/>
<sequence length="74" mass="8066">MLTDHLRIPSRPSQADGLSGRDHTHPGGPSLTGAYVIELDLPISGKKRDRIAQGWPQGPMEAQPSQTAIRRHFG</sequence>
<reference evidence="3" key="1">
    <citation type="submission" date="2011-02" db="EMBL/GenBank/DDBJ databases">
        <title>The Genome Sequence of Capsaspora owczarzaki ATCC 30864.</title>
        <authorList>
            <person name="Russ C."/>
            <person name="Cuomo C."/>
            <person name="Burger G."/>
            <person name="Gray M.W."/>
            <person name="Holland P.W.H."/>
            <person name="King N."/>
            <person name="Lang F.B.F."/>
            <person name="Roger A.J."/>
            <person name="Ruiz-Trillo I."/>
            <person name="Young S.K."/>
            <person name="Zeng Q."/>
            <person name="Gargeya S."/>
            <person name="Alvarado L."/>
            <person name="Berlin A."/>
            <person name="Chapman S.B."/>
            <person name="Chen Z."/>
            <person name="Freedman E."/>
            <person name="Gellesch M."/>
            <person name="Goldberg J."/>
            <person name="Griggs A."/>
            <person name="Gujja S."/>
            <person name="Heilman E."/>
            <person name="Heiman D."/>
            <person name="Howarth C."/>
            <person name="Mehta T."/>
            <person name="Neiman D."/>
            <person name="Pearson M."/>
            <person name="Roberts A."/>
            <person name="Saif S."/>
            <person name="Shea T."/>
            <person name="Shenoy N."/>
            <person name="Sisk P."/>
            <person name="Stolte C."/>
            <person name="Sykes S."/>
            <person name="White J."/>
            <person name="Yandava C."/>
            <person name="Haas B."/>
            <person name="Nusbaum C."/>
            <person name="Birren B."/>
        </authorList>
    </citation>
    <scope>NUCLEOTIDE SEQUENCE</scope>
    <source>
        <strain evidence="3">ATCC 30864</strain>
    </source>
</reference>
<evidence type="ECO:0000256" key="1">
    <source>
        <dbReference type="SAM" id="MobiDB-lite"/>
    </source>
</evidence>
<feature type="region of interest" description="Disordered" evidence="1">
    <location>
        <begin position="52"/>
        <end position="74"/>
    </location>
</feature>
<dbReference type="AlphaFoldDB" id="A0A0D2WU06"/>
<keyword evidence="3" id="KW-1185">Reference proteome</keyword>
<name>A0A0D2WU06_CAPO3</name>
<accession>A0A0D2WU06</accession>
<evidence type="ECO:0000313" key="2">
    <source>
        <dbReference type="EMBL" id="KJE95263.1"/>
    </source>
</evidence>